<name>A0A399FAG9_9DEIN</name>
<dbReference type="InterPro" id="IPR000701">
    <property type="entry name" value="SuccDH_FuR_B_TM-su"/>
</dbReference>
<evidence type="ECO:0000256" key="13">
    <source>
        <dbReference type="ARBA" id="ARBA00022982"/>
    </source>
</evidence>
<keyword evidence="6" id="KW-0813">Transport</keyword>
<comment type="cofactor">
    <cofactor evidence="1">
        <name>heme</name>
        <dbReference type="ChEBI" id="CHEBI:30413"/>
    </cofactor>
</comment>
<dbReference type="InterPro" id="IPR014312">
    <property type="entry name" value="Succ_DH_anchor"/>
</dbReference>
<keyword evidence="13" id="KW-0249">Electron transport</keyword>
<proteinExistence type="predicted"/>
<evidence type="ECO:0000256" key="17">
    <source>
        <dbReference type="SAM" id="Phobius"/>
    </source>
</evidence>
<keyword evidence="9" id="KW-0816">Tricarboxylic acid cycle</keyword>
<dbReference type="EMBL" id="QWLB01000022">
    <property type="protein sequence ID" value="RIH92259.1"/>
    <property type="molecule type" value="Genomic_DNA"/>
</dbReference>
<keyword evidence="16 17" id="KW-0472">Membrane</keyword>
<dbReference type="GO" id="GO:0006099">
    <property type="term" value="P:tricarboxylic acid cycle"/>
    <property type="evidence" value="ECO:0007669"/>
    <property type="project" value="UniProtKB-KW"/>
</dbReference>
<dbReference type="PANTHER" id="PTHR38689:SF1">
    <property type="entry name" value="SUCCINATE DEHYDROGENASE HYDROPHOBIC MEMBRANE ANCHOR SUBUNIT"/>
    <property type="match status" value="1"/>
</dbReference>
<evidence type="ECO:0000256" key="4">
    <source>
        <dbReference type="ARBA" id="ARBA00005163"/>
    </source>
</evidence>
<dbReference type="GO" id="GO:0020037">
    <property type="term" value="F:heme binding"/>
    <property type="evidence" value="ECO:0007669"/>
    <property type="project" value="InterPro"/>
</dbReference>
<comment type="caution">
    <text evidence="18">The sequence shown here is derived from an EMBL/GenBank/DDBJ whole genome shotgun (WGS) entry which is preliminary data.</text>
</comment>
<evidence type="ECO:0000256" key="3">
    <source>
        <dbReference type="ARBA" id="ARBA00004429"/>
    </source>
</evidence>
<dbReference type="OrthoDB" id="67843at2"/>
<evidence type="ECO:0000256" key="9">
    <source>
        <dbReference type="ARBA" id="ARBA00022532"/>
    </source>
</evidence>
<evidence type="ECO:0000256" key="8">
    <source>
        <dbReference type="ARBA" id="ARBA00022519"/>
    </source>
</evidence>
<dbReference type="Pfam" id="PF01127">
    <property type="entry name" value="Sdh_cyt"/>
    <property type="match status" value="1"/>
</dbReference>
<dbReference type="SUPFAM" id="SSF81343">
    <property type="entry name" value="Fumarate reductase respiratory complex transmembrane subunits"/>
    <property type="match status" value="1"/>
</dbReference>
<dbReference type="Proteomes" id="UP000266178">
    <property type="component" value="Unassembled WGS sequence"/>
</dbReference>
<dbReference type="GO" id="GO:0046872">
    <property type="term" value="F:metal ion binding"/>
    <property type="evidence" value="ECO:0007669"/>
    <property type="project" value="UniProtKB-KW"/>
</dbReference>
<dbReference type="AlphaFoldDB" id="A0A399FAG9"/>
<reference evidence="18 19" key="1">
    <citation type="submission" date="2018-08" db="EMBL/GenBank/DDBJ databases">
        <title>Meiothermus granaticius genome AF-68 sequencing project.</title>
        <authorList>
            <person name="Da Costa M.S."/>
            <person name="Albuquerque L."/>
            <person name="Raposo P."/>
            <person name="Froufe H.J.C."/>
            <person name="Barroso C.S."/>
            <person name="Egas C."/>
        </authorList>
    </citation>
    <scope>NUCLEOTIDE SEQUENCE [LARGE SCALE GENOMIC DNA]</scope>
    <source>
        <strain evidence="18 19">AF-68</strain>
    </source>
</reference>
<evidence type="ECO:0000256" key="14">
    <source>
        <dbReference type="ARBA" id="ARBA00022989"/>
    </source>
</evidence>
<feature type="transmembrane region" description="Helical" evidence="17">
    <location>
        <begin position="21"/>
        <end position="43"/>
    </location>
</feature>
<dbReference type="GO" id="GO:0005886">
    <property type="term" value="C:plasma membrane"/>
    <property type="evidence" value="ECO:0007669"/>
    <property type="project" value="UniProtKB-SubCell"/>
</dbReference>
<evidence type="ECO:0000313" key="19">
    <source>
        <dbReference type="Proteomes" id="UP000266178"/>
    </source>
</evidence>
<keyword evidence="12" id="KW-0479">Metal-binding</keyword>
<evidence type="ECO:0000256" key="16">
    <source>
        <dbReference type="ARBA" id="ARBA00023136"/>
    </source>
</evidence>
<dbReference type="RefSeq" id="WP_119357295.1">
    <property type="nucleotide sequence ID" value="NZ_BJXM01000005.1"/>
</dbReference>
<dbReference type="InterPro" id="IPR034804">
    <property type="entry name" value="SQR/QFR_C/D"/>
</dbReference>
<dbReference type="Gene3D" id="1.20.1300.10">
    <property type="entry name" value="Fumarate reductase/succinate dehydrogenase, transmembrane subunit"/>
    <property type="match status" value="1"/>
</dbReference>
<gene>
    <name evidence="18" type="primary">frdD</name>
    <name evidence="18" type="ORF">Mgrana_01809</name>
</gene>
<evidence type="ECO:0000256" key="12">
    <source>
        <dbReference type="ARBA" id="ARBA00022723"/>
    </source>
</evidence>
<keyword evidence="14 17" id="KW-1133">Transmembrane helix</keyword>
<evidence type="ECO:0000313" key="18">
    <source>
        <dbReference type="EMBL" id="RIH92259.1"/>
    </source>
</evidence>
<dbReference type="GO" id="GO:0009055">
    <property type="term" value="F:electron transfer activity"/>
    <property type="evidence" value="ECO:0007669"/>
    <property type="project" value="TreeGrafter"/>
</dbReference>
<feature type="transmembrane region" description="Helical" evidence="17">
    <location>
        <begin position="70"/>
        <end position="90"/>
    </location>
</feature>
<evidence type="ECO:0000256" key="6">
    <source>
        <dbReference type="ARBA" id="ARBA00022448"/>
    </source>
</evidence>
<comment type="pathway">
    <text evidence="4">Carbohydrate metabolism; tricarboxylic acid cycle.</text>
</comment>
<evidence type="ECO:0000256" key="1">
    <source>
        <dbReference type="ARBA" id="ARBA00001971"/>
    </source>
</evidence>
<evidence type="ECO:0000256" key="15">
    <source>
        <dbReference type="ARBA" id="ARBA00023004"/>
    </source>
</evidence>
<evidence type="ECO:0000256" key="11">
    <source>
        <dbReference type="ARBA" id="ARBA00022692"/>
    </source>
</evidence>
<protein>
    <recommendedName>
        <fullName evidence="5">Succinate dehydrogenase hydrophobic membrane anchor subunit</fullName>
    </recommendedName>
</protein>
<accession>A0A399FAG9</accession>
<dbReference type="PANTHER" id="PTHR38689">
    <property type="entry name" value="SUCCINATE DEHYDROGENASE HYDROPHOBIC MEMBRANE ANCHOR SUBUNIT"/>
    <property type="match status" value="1"/>
</dbReference>
<comment type="function">
    <text evidence="2">Membrane-anchoring subunit of succinate dehydrogenase (SDH).</text>
</comment>
<evidence type="ECO:0000256" key="7">
    <source>
        <dbReference type="ARBA" id="ARBA00022475"/>
    </source>
</evidence>
<evidence type="ECO:0000256" key="2">
    <source>
        <dbReference type="ARBA" id="ARBA00004050"/>
    </source>
</evidence>
<keyword evidence="7" id="KW-1003">Cell membrane</keyword>
<evidence type="ECO:0000256" key="10">
    <source>
        <dbReference type="ARBA" id="ARBA00022617"/>
    </source>
</evidence>
<comment type="subcellular location">
    <subcellularLocation>
        <location evidence="3">Cell inner membrane</location>
        <topology evidence="3">Multi-pass membrane protein</topology>
    </subcellularLocation>
</comment>
<organism evidence="18 19">
    <name type="scientific">Meiothermus granaticius NBRC 107808</name>
    <dbReference type="NCBI Taxonomy" id="1227551"/>
    <lineage>
        <taxon>Bacteria</taxon>
        <taxon>Thermotogati</taxon>
        <taxon>Deinococcota</taxon>
        <taxon>Deinococci</taxon>
        <taxon>Thermales</taxon>
        <taxon>Thermaceae</taxon>
        <taxon>Meiothermus</taxon>
    </lineage>
</organism>
<keyword evidence="8" id="KW-0997">Cell inner membrane</keyword>
<evidence type="ECO:0000256" key="5">
    <source>
        <dbReference type="ARBA" id="ARBA00019425"/>
    </source>
</evidence>
<dbReference type="CDD" id="cd03500">
    <property type="entry name" value="SQR_TypeA_SdhD_like"/>
    <property type="match status" value="1"/>
</dbReference>
<keyword evidence="19" id="KW-1185">Reference proteome</keyword>
<sequence>MAIRARRYADAKAQASTNTELLWWVFMRVSGVVMVFLVLGHILMNFVLIDVNTINYQYVAGRLSNTTWKIYDWLILVLAMLHGMNGLRYVMDDWIRDPSRRFVTKAVVYSLAVLVTVVGSFSLLNHDFSKDLSQNTPTQGTMTKP</sequence>
<keyword evidence="10" id="KW-0349">Heme</keyword>
<feature type="transmembrane region" description="Helical" evidence="17">
    <location>
        <begin position="102"/>
        <end position="124"/>
    </location>
</feature>
<keyword evidence="11 17" id="KW-0812">Transmembrane</keyword>
<dbReference type="GO" id="GO:0017004">
    <property type="term" value="P:cytochrome complex assembly"/>
    <property type="evidence" value="ECO:0007669"/>
    <property type="project" value="TreeGrafter"/>
</dbReference>
<keyword evidence="15" id="KW-0408">Iron</keyword>